<sequence>MNKTKQKYLEKAQDLLKYCVTCQPYEGGDYIWVLGEETTVDEIFDEINCPERYRDEIAEHLVCDNCSADITSRYDTVGKEDRYEIELQDFVKKSLKEYGKELLDFYHFLEQYPSLGQSTVLGRKLFKEINAGQLPVIAVKNKEWIRVRDVTSSKILGEEDMKAPPLGLSSDGRYNHAGQSNLYLAIDEETAVREVIGEDKSCIIWRQKFLIKSLENILDLKHEWTSLNTTLNSIFIALLSSEILEKKVLQRGSTWKPEYFITQFIGDCARYAGYSGIRYNSTKKTGENLVVFDPQFLIEKQHIIHLEQPQVITYNPKEEEEYIWNFDDLPF</sequence>
<dbReference type="Pfam" id="PF08808">
    <property type="entry name" value="RES"/>
    <property type="match status" value="1"/>
</dbReference>
<accession>A0AB73RMH5</accession>
<dbReference type="RefSeq" id="WP_098164964.1">
    <property type="nucleotide sequence ID" value="NZ_JAOPTL010000124.1"/>
</dbReference>
<protein>
    <recommendedName>
        <fullName evidence="1">RES domain-containing protein</fullName>
    </recommendedName>
</protein>
<comment type="caution">
    <text evidence="2">The sequence shown here is derived from an EMBL/GenBank/DDBJ whole genome shotgun (WGS) entry which is preliminary data.</text>
</comment>
<name>A0AB73RMH5_9BACI</name>
<dbReference type="AlphaFoldDB" id="A0AB73RMH5"/>
<dbReference type="EMBL" id="NUEH01000061">
    <property type="protein sequence ID" value="PEI83093.1"/>
    <property type="molecule type" value="Genomic_DNA"/>
</dbReference>
<dbReference type="InterPro" id="IPR014914">
    <property type="entry name" value="RES_dom"/>
</dbReference>
<feature type="domain" description="RES" evidence="1">
    <location>
        <begin position="160"/>
        <end position="303"/>
    </location>
</feature>
<evidence type="ECO:0000259" key="1">
    <source>
        <dbReference type="SMART" id="SM00953"/>
    </source>
</evidence>
<evidence type="ECO:0000313" key="2">
    <source>
        <dbReference type="EMBL" id="PEI83093.1"/>
    </source>
</evidence>
<proteinExistence type="predicted"/>
<gene>
    <name evidence="2" type="ORF">CN678_25765</name>
</gene>
<dbReference type="SMART" id="SM00953">
    <property type="entry name" value="RES"/>
    <property type="match status" value="1"/>
</dbReference>
<dbReference type="Proteomes" id="UP000220969">
    <property type="component" value="Unassembled WGS sequence"/>
</dbReference>
<reference evidence="2" key="1">
    <citation type="submission" date="2017-09" db="EMBL/GenBank/DDBJ databases">
        <title>Large-scale bioinformatics analysis of Bacillus genomes uncovers conserved roles of natural products in bacterial physiology.</title>
        <authorList>
            <consortium name="Agbiome Team Llc"/>
            <person name="Bleich R.M."/>
            <person name="Kirk G.J."/>
            <person name="Santa Maria K.C."/>
            <person name="Allen S.E."/>
            <person name="Farag S."/>
            <person name="Shank E.A."/>
            <person name="Bowers A."/>
        </authorList>
    </citation>
    <scope>NUCLEOTIDE SEQUENCE</scope>
    <source>
        <strain evidence="2">AFS005430</strain>
    </source>
</reference>
<organism evidence="2">
    <name type="scientific">Bacillus toyonensis</name>
    <dbReference type="NCBI Taxonomy" id="155322"/>
    <lineage>
        <taxon>Bacteria</taxon>
        <taxon>Bacillati</taxon>
        <taxon>Bacillota</taxon>
        <taxon>Bacilli</taxon>
        <taxon>Bacillales</taxon>
        <taxon>Bacillaceae</taxon>
        <taxon>Bacillus</taxon>
        <taxon>Bacillus cereus group</taxon>
    </lineage>
</organism>